<evidence type="ECO:0000256" key="1">
    <source>
        <dbReference type="ARBA" id="ARBA00004141"/>
    </source>
</evidence>
<dbReference type="PANTHER" id="PTHR19282:SF428">
    <property type="entry name" value="TETRASPANIN 68C, ISOFORM A"/>
    <property type="match status" value="1"/>
</dbReference>
<sequence length="393" mass="44468">MKITRPLILNNPTLIISHPSCSTARISLKPTKLFIAHTTRTHYYVSLHFGVYCIHVNNIFKSIIKMKIKRIASAKVLYGCFNTLFLVFGFAKVICGFLLLCDSQRILLSSLLAMPDEGLPEPPFYYVALALLASGLTICFIATFGIWATYMPGYILLTIYFLVVLSLLLCECACGVAAAIWPRCVGLQSARGGAVPALQAYYALPDYEDFTAAIDLAQTQLRCCGMTDARNYDMSVWQLRRLGPRGMSVPLSCCVQRAPASYLSPAPLNQSRCQDIQPNPTYRHAPGCLSKLEDWYQEQYMVFMLGLFVMAVFKLGLLLTTVFSCIRLRKRRKYIRSYIMKSTDNKTNENIYERKMAGNHDSPITTKYIQPNNYYSPRLRNPKIFQGRPNEIV</sequence>
<dbReference type="CTD" id="117407"/>
<dbReference type="InterPro" id="IPR018499">
    <property type="entry name" value="Tetraspanin/Peripherin"/>
</dbReference>
<dbReference type="GeneID" id="106123565"/>
<evidence type="ECO:0000256" key="5">
    <source>
        <dbReference type="SAM" id="Phobius"/>
    </source>
</evidence>
<dbReference type="InterPro" id="IPR008952">
    <property type="entry name" value="Tetraspanin_EC2_sf"/>
</dbReference>
<dbReference type="GO" id="GO:0005886">
    <property type="term" value="C:plasma membrane"/>
    <property type="evidence" value="ECO:0007669"/>
    <property type="project" value="TreeGrafter"/>
</dbReference>
<dbReference type="Pfam" id="PF00335">
    <property type="entry name" value="Tetraspanin"/>
    <property type="match status" value="1"/>
</dbReference>
<evidence type="ECO:0000313" key="6">
    <source>
        <dbReference type="RefSeq" id="XP_013175421.1"/>
    </source>
</evidence>
<name>A0AAJ6ZM32_PAPXU</name>
<feature type="transmembrane region" description="Helical" evidence="5">
    <location>
        <begin position="124"/>
        <end position="147"/>
    </location>
</feature>
<dbReference type="KEGG" id="pxu:106123565"/>
<comment type="subcellular location">
    <subcellularLocation>
        <location evidence="1">Membrane</location>
        <topology evidence="1">Multi-pass membrane protein</topology>
    </subcellularLocation>
</comment>
<dbReference type="Gene3D" id="1.10.1450.10">
    <property type="entry name" value="Tetraspanin"/>
    <property type="match status" value="1"/>
</dbReference>
<feature type="transmembrane region" description="Helical" evidence="5">
    <location>
        <begin position="76"/>
        <end position="100"/>
    </location>
</feature>
<dbReference type="RefSeq" id="XP_013175421.1">
    <property type="nucleotide sequence ID" value="XM_013319967.1"/>
</dbReference>
<protein>
    <submittedName>
        <fullName evidence="6">Tetraspanin-17</fullName>
    </submittedName>
</protein>
<organism evidence="6">
    <name type="scientific">Papilio xuthus</name>
    <name type="common">Asian swallowtail butterfly</name>
    <dbReference type="NCBI Taxonomy" id="66420"/>
    <lineage>
        <taxon>Eukaryota</taxon>
        <taxon>Metazoa</taxon>
        <taxon>Ecdysozoa</taxon>
        <taxon>Arthropoda</taxon>
        <taxon>Hexapoda</taxon>
        <taxon>Insecta</taxon>
        <taxon>Pterygota</taxon>
        <taxon>Neoptera</taxon>
        <taxon>Endopterygota</taxon>
        <taxon>Lepidoptera</taxon>
        <taxon>Glossata</taxon>
        <taxon>Ditrysia</taxon>
        <taxon>Papilionoidea</taxon>
        <taxon>Papilionidae</taxon>
        <taxon>Papilioninae</taxon>
        <taxon>Papilio</taxon>
    </lineage>
</organism>
<dbReference type="AlphaFoldDB" id="A0AAJ6ZM32"/>
<gene>
    <name evidence="6" type="primary">LOC106123565</name>
</gene>
<dbReference type="Proteomes" id="UP000694872">
    <property type="component" value="Unplaced"/>
</dbReference>
<dbReference type="PANTHER" id="PTHR19282">
    <property type="entry name" value="TETRASPANIN"/>
    <property type="match status" value="1"/>
</dbReference>
<evidence type="ECO:0000256" key="2">
    <source>
        <dbReference type="ARBA" id="ARBA00022692"/>
    </source>
</evidence>
<feature type="transmembrane region" description="Helical" evidence="5">
    <location>
        <begin position="154"/>
        <end position="181"/>
    </location>
</feature>
<keyword evidence="3 5" id="KW-1133">Transmembrane helix</keyword>
<dbReference type="SUPFAM" id="SSF48652">
    <property type="entry name" value="Tetraspanin"/>
    <property type="match status" value="1"/>
</dbReference>
<accession>A0AAJ6ZM32</accession>
<feature type="transmembrane region" description="Helical" evidence="5">
    <location>
        <begin position="300"/>
        <end position="326"/>
    </location>
</feature>
<proteinExistence type="predicted"/>
<evidence type="ECO:0000256" key="3">
    <source>
        <dbReference type="ARBA" id="ARBA00022989"/>
    </source>
</evidence>
<reference evidence="6" key="1">
    <citation type="submission" date="2025-08" db="UniProtKB">
        <authorList>
            <consortium name="RefSeq"/>
        </authorList>
    </citation>
    <scope>IDENTIFICATION</scope>
</reference>
<keyword evidence="4 5" id="KW-0472">Membrane</keyword>
<evidence type="ECO:0000256" key="4">
    <source>
        <dbReference type="ARBA" id="ARBA00023136"/>
    </source>
</evidence>
<keyword evidence="2 5" id="KW-0812">Transmembrane</keyword>